<dbReference type="Proteomes" id="UP000027432">
    <property type="component" value="Unassembled WGS sequence"/>
</dbReference>
<protein>
    <recommendedName>
        <fullName evidence="3">Gene transfer agent protein</fullName>
    </recommendedName>
</protein>
<name>A0A074K4N3_9RHOB</name>
<dbReference type="AlphaFoldDB" id="A0A074K4N3"/>
<dbReference type="Pfam" id="PF11367">
    <property type="entry name" value="Tail_completion_gp17"/>
    <property type="match status" value="1"/>
</dbReference>
<reference evidence="1 2" key="1">
    <citation type="submission" date="2013-07" db="EMBL/GenBank/DDBJ databases">
        <title>Thioclava pacifica DSM 10166 Genome Sequencing.</title>
        <authorList>
            <person name="Lai Q."/>
            <person name="Shao Z."/>
        </authorList>
    </citation>
    <scope>NUCLEOTIDE SEQUENCE [LARGE SCALE GENOMIC DNA]</scope>
    <source>
        <strain evidence="1 2">DSM 10166</strain>
    </source>
</reference>
<keyword evidence="2" id="KW-1185">Reference proteome</keyword>
<accession>A0A074K4N3</accession>
<dbReference type="Gene3D" id="3.30.2000.30">
    <property type="match status" value="1"/>
</dbReference>
<comment type="caution">
    <text evidence="1">The sequence shown here is derived from an EMBL/GenBank/DDBJ whole genome shotgun (WGS) entry which is preliminary data.</text>
</comment>
<proteinExistence type="predicted"/>
<dbReference type="EMBL" id="AUND01000001">
    <property type="protein sequence ID" value="KEO56532.1"/>
    <property type="molecule type" value="Genomic_DNA"/>
</dbReference>
<dbReference type="InterPro" id="IPR021508">
    <property type="entry name" value="Gp17-like"/>
</dbReference>
<gene>
    <name evidence="1" type="ORF">TP2_03115</name>
</gene>
<sequence length="135" mass="13909">MSYAIGAALQAAVYTRLQGDAALTALLGGAVYDAAPAGTVSGTYVSLGPEDARDASDMTGDGAVHDFIVSVVSDLAGFQAAKQVGEAISDALLSAPLALSRGHVVGLWFLKAKARRVDKGTSRRLDLTFRARVEA</sequence>
<dbReference type="RefSeq" id="WP_038073081.1">
    <property type="nucleotide sequence ID" value="NZ_AUND01000001.1"/>
</dbReference>
<dbReference type="eggNOG" id="ENOG5032U2V">
    <property type="taxonomic scope" value="Bacteria"/>
</dbReference>
<evidence type="ECO:0000313" key="2">
    <source>
        <dbReference type="Proteomes" id="UP000027432"/>
    </source>
</evidence>
<evidence type="ECO:0008006" key="3">
    <source>
        <dbReference type="Google" id="ProtNLM"/>
    </source>
</evidence>
<organism evidence="1 2">
    <name type="scientific">Thioclava pacifica DSM 10166</name>
    <dbReference type="NCBI Taxonomy" id="1353537"/>
    <lineage>
        <taxon>Bacteria</taxon>
        <taxon>Pseudomonadati</taxon>
        <taxon>Pseudomonadota</taxon>
        <taxon>Alphaproteobacteria</taxon>
        <taxon>Rhodobacterales</taxon>
        <taxon>Paracoccaceae</taxon>
        <taxon>Thioclava</taxon>
    </lineage>
</organism>
<evidence type="ECO:0000313" key="1">
    <source>
        <dbReference type="EMBL" id="KEO56532.1"/>
    </source>
</evidence>
<dbReference type="OrthoDB" id="7644395at2"/>
<dbReference type="InterPro" id="IPR053745">
    <property type="entry name" value="Viral_Tail_Comp_sf"/>
</dbReference>
<dbReference type="STRING" id="1353537.TP2_03115"/>